<evidence type="ECO:0000256" key="5">
    <source>
        <dbReference type="ARBA" id="ARBA00022989"/>
    </source>
</evidence>
<organism evidence="13 14">
    <name type="scientific">Onchocerca volvulus</name>
    <dbReference type="NCBI Taxonomy" id="6282"/>
    <lineage>
        <taxon>Eukaryota</taxon>
        <taxon>Metazoa</taxon>
        <taxon>Ecdysozoa</taxon>
        <taxon>Nematoda</taxon>
        <taxon>Chromadorea</taxon>
        <taxon>Rhabditida</taxon>
        <taxon>Spirurina</taxon>
        <taxon>Spiruromorpha</taxon>
        <taxon>Filarioidea</taxon>
        <taxon>Onchocercidae</taxon>
        <taxon>Onchocerca</taxon>
    </lineage>
</organism>
<evidence type="ECO:0000256" key="7">
    <source>
        <dbReference type="ARBA" id="ARBA00023136"/>
    </source>
</evidence>
<dbReference type="PANTHER" id="PTHR19332:SF1">
    <property type="entry name" value="PEROXISOMAL MEMBRANE PROTEIN PEX13"/>
    <property type="match status" value="1"/>
</dbReference>
<evidence type="ECO:0000256" key="8">
    <source>
        <dbReference type="ARBA" id="ARBA00023140"/>
    </source>
</evidence>
<evidence type="ECO:0000256" key="11">
    <source>
        <dbReference type="SAM" id="SignalP"/>
    </source>
</evidence>
<keyword evidence="3" id="KW-0812">Transmembrane</keyword>
<dbReference type="OMA" id="WLRYIWR"/>
<dbReference type="EnsemblMetazoa" id="OVOC11003.1">
    <property type="protein sequence ID" value="OVOC11003.1"/>
    <property type="gene ID" value="WBGene00247812"/>
</dbReference>
<proteinExistence type="inferred from homology"/>
<accession>A0A8R1TKU6</accession>
<reference evidence="14" key="1">
    <citation type="submission" date="2013-10" db="EMBL/GenBank/DDBJ databases">
        <title>Genome sequencing of Onchocerca volvulus.</title>
        <authorList>
            <person name="Cotton J."/>
            <person name="Tsai J."/>
            <person name="Stanley E."/>
            <person name="Tracey A."/>
            <person name="Holroyd N."/>
            <person name="Lustigman S."/>
            <person name="Berriman M."/>
        </authorList>
    </citation>
    <scope>NUCLEOTIDE SEQUENCE</scope>
</reference>
<evidence type="ECO:0000256" key="6">
    <source>
        <dbReference type="ARBA" id="ARBA00023010"/>
    </source>
</evidence>
<dbReference type="Proteomes" id="UP000024404">
    <property type="component" value="Unassembled WGS sequence"/>
</dbReference>
<feature type="chain" id="PRO_5035901965" description="Peroxin-13" evidence="11">
    <location>
        <begin position="20"/>
        <end position="345"/>
    </location>
</feature>
<dbReference type="PANTHER" id="PTHR19332">
    <property type="entry name" value="PEROXISOMAL MEMBRANE PROTEIN PEX13"/>
    <property type="match status" value="1"/>
</dbReference>
<evidence type="ECO:0000313" key="13">
    <source>
        <dbReference type="EnsemblMetazoa" id="OVOC11003.1"/>
    </source>
</evidence>
<feature type="domain" description="Peroxin 13 N-terminal" evidence="12">
    <location>
        <begin position="124"/>
        <end position="256"/>
    </location>
</feature>
<keyword evidence="11" id="KW-0732">Signal</keyword>
<sequence length="345" mass="39373">MSSFLFLWNLFIFGDFCRNSVSNRAAPPLSRNARYAENRLSNLRRFVRCDSRGLWSLFEECTMNYRYSWTDRTMRPRMGPFTCPHTNGHPTISMPQVQGSTPAHTRCTFRPSKVLQEIAGFFLGTFDSIEAILTAVNSIADMLNATHHAVYSSFQAVLGALDEFAKLKTQIHCLLASTALLNWLRYIWRLLLKCLRLRDNGDDGMEEVWTGVQKNLGAFATQETSSQLASSNPFRWLSSLMFWLIAISVPYLMYQSLGRTVDEAMKWTTGQDGYYEAFAIEDHNTEENDKISFKSGDVLHGKKVGLVPIKKIRLTKRVVELPVFSGHDAVQLFDDTHASENYLYD</sequence>
<dbReference type="GO" id="GO:0016560">
    <property type="term" value="P:protein import into peroxisome matrix, docking"/>
    <property type="evidence" value="ECO:0007669"/>
    <property type="project" value="InterPro"/>
</dbReference>
<dbReference type="EMBL" id="CMVM020000346">
    <property type="status" value="NOT_ANNOTATED_CDS"/>
    <property type="molecule type" value="Genomic_DNA"/>
</dbReference>
<keyword evidence="14" id="KW-1185">Reference proteome</keyword>
<evidence type="ECO:0000256" key="1">
    <source>
        <dbReference type="ARBA" id="ARBA00006033"/>
    </source>
</evidence>
<evidence type="ECO:0000313" key="14">
    <source>
        <dbReference type="Proteomes" id="UP000024404"/>
    </source>
</evidence>
<keyword evidence="7" id="KW-0472">Membrane</keyword>
<feature type="signal peptide" evidence="11">
    <location>
        <begin position="1"/>
        <end position="19"/>
    </location>
</feature>
<evidence type="ECO:0000256" key="9">
    <source>
        <dbReference type="ARBA" id="ARBA00029693"/>
    </source>
</evidence>
<evidence type="ECO:0000256" key="4">
    <source>
        <dbReference type="ARBA" id="ARBA00022927"/>
    </source>
</evidence>
<keyword evidence="5" id="KW-1133">Transmembrane helix</keyword>
<evidence type="ECO:0000256" key="3">
    <source>
        <dbReference type="ARBA" id="ARBA00022692"/>
    </source>
</evidence>
<keyword evidence="8" id="KW-0576">Peroxisome</keyword>
<reference evidence="13" key="2">
    <citation type="submission" date="2022-06" db="UniProtKB">
        <authorList>
            <consortium name="EnsemblMetazoa"/>
        </authorList>
    </citation>
    <scope>IDENTIFICATION</scope>
</reference>
<keyword evidence="6" id="KW-0811">Translocation</keyword>
<evidence type="ECO:0000256" key="2">
    <source>
        <dbReference type="ARBA" id="ARBA00022448"/>
    </source>
</evidence>
<keyword evidence="2" id="KW-0813">Transport</keyword>
<name>A0A8R1TKU6_ONCVO</name>
<keyword evidence="4" id="KW-0653">Protein transport</keyword>
<evidence type="ECO:0000259" key="12">
    <source>
        <dbReference type="Pfam" id="PF04088"/>
    </source>
</evidence>
<comment type="subcellular location">
    <subcellularLocation>
        <location evidence="10">Peroxisome membrane</location>
    </subcellularLocation>
</comment>
<dbReference type="GO" id="GO:0005778">
    <property type="term" value="C:peroxisomal membrane"/>
    <property type="evidence" value="ECO:0007669"/>
    <property type="project" value="UniProtKB-SubCell"/>
</dbReference>
<dbReference type="Pfam" id="PF04088">
    <property type="entry name" value="Peroxin-13_N"/>
    <property type="match status" value="1"/>
</dbReference>
<comment type="similarity">
    <text evidence="1">Belongs to the peroxin-13 family.</text>
</comment>
<evidence type="ECO:0000256" key="10">
    <source>
        <dbReference type="ARBA" id="ARBA00046271"/>
    </source>
</evidence>
<dbReference type="InterPro" id="IPR035463">
    <property type="entry name" value="Pex13"/>
</dbReference>
<dbReference type="AlphaFoldDB" id="A0A8R1TKU6"/>
<dbReference type="InterPro" id="IPR007223">
    <property type="entry name" value="Peroxin-13_N"/>
</dbReference>
<dbReference type="GO" id="GO:1990429">
    <property type="term" value="C:peroxisomal importomer complex"/>
    <property type="evidence" value="ECO:0007669"/>
    <property type="project" value="TreeGrafter"/>
</dbReference>
<protein>
    <recommendedName>
        <fullName evidence="9">Peroxin-13</fullName>
    </recommendedName>
</protein>